<organism evidence="3 4">
    <name type="scientific">Zalerion maritima</name>
    <dbReference type="NCBI Taxonomy" id="339359"/>
    <lineage>
        <taxon>Eukaryota</taxon>
        <taxon>Fungi</taxon>
        <taxon>Dikarya</taxon>
        <taxon>Ascomycota</taxon>
        <taxon>Pezizomycotina</taxon>
        <taxon>Sordariomycetes</taxon>
        <taxon>Lulworthiomycetidae</taxon>
        <taxon>Lulworthiales</taxon>
        <taxon>Lulworthiaceae</taxon>
        <taxon>Zalerion</taxon>
    </lineage>
</organism>
<feature type="domain" description="FCP1 homology" evidence="2">
    <location>
        <begin position="333"/>
        <end position="523"/>
    </location>
</feature>
<accession>A0AAD5WSB3</accession>
<feature type="region of interest" description="Disordered" evidence="1">
    <location>
        <begin position="186"/>
        <end position="300"/>
    </location>
</feature>
<feature type="compositionally biased region" description="Polar residues" evidence="1">
    <location>
        <begin position="277"/>
        <end position="296"/>
    </location>
</feature>
<dbReference type="InterPro" id="IPR023214">
    <property type="entry name" value="HAD_sf"/>
</dbReference>
<dbReference type="EMBL" id="JAKWBI020000177">
    <property type="protein sequence ID" value="KAJ2900176.1"/>
    <property type="molecule type" value="Genomic_DNA"/>
</dbReference>
<dbReference type="Gene3D" id="3.40.50.1000">
    <property type="entry name" value="HAD superfamily/HAD-like"/>
    <property type="match status" value="1"/>
</dbReference>
<reference evidence="3" key="1">
    <citation type="submission" date="2022-07" db="EMBL/GenBank/DDBJ databases">
        <title>Draft genome sequence of Zalerion maritima ATCC 34329, a (micro)plastics degrading marine fungus.</title>
        <authorList>
            <person name="Paco A."/>
            <person name="Goncalves M.F.M."/>
            <person name="Rocha-Santos T.A.P."/>
            <person name="Alves A."/>
        </authorList>
    </citation>
    <scope>NUCLEOTIDE SEQUENCE</scope>
    <source>
        <strain evidence="3">ATCC 34329</strain>
    </source>
</reference>
<dbReference type="SMART" id="SM00577">
    <property type="entry name" value="CPDc"/>
    <property type="match status" value="1"/>
</dbReference>
<dbReference type="InterPro" id="IPR004274">
    <property type="entry name" value="FCP1_dom"/>
</dbReference>
<comment type="caution">
    <text evidence="3">The sequence shown here is derived from an EMBL/GenBank/DDBJ whole genome shotgun (WGS) entry which is preliminary data.</text>
</comment>
<feature type="compositionally biased region" description="Gly residues" evidence="1">
    <location>
        <begin position="527"/>
        <end position="545"/>
    </location>
</feature>
<feature type="region of interest" description="Disordered" evidence="1">
    <location>
        <begin position="527"/>
        <end position="564"/>
    </location>
</feature>
<dbReference type="Pfam" id="PF03031">
    <property type="entry name" value="NIF"/>
    <property type="match status" value="1"/>
</dbReference>
<evidence type="ECO:0000313" key="3">
    <source>
        <dbReference type="EMBL" id="KAJ2900176.1"/>
    </source>
</evidence>
<dbReference type="AlphaFoldDB" id="A0AAD5WSB3"/>
<gene>
    <name evidence="3" type="ORF">MKZ38_002535</name>
</gene>
<feature type="compositionally biased region" description="Basic and acidic residues" evidence="1">
    <location>
        <begin position="95"/>
        <end position="111"/>
    </location>
</feature>
<sequence length="601" mass="66423">MVLGRGLSSSPFIRLVRSTSTTQTRSRQSPISLALRGPRLPFTSAFTSAHTHTQAPLAQFQFHTQSHRLGTHIQSTAQATSSPIVAQVAAAPKLSQREHQRQQPRLSQKEQPIHTKFSGYLRQPNKADIIMDPSYYWPRHNGGNGNGNGNNGWQPINVGMDGLPIPGYMPQQQQFLPASNMTIGFNSMSSAGSQPQVQYQNNNQQHPYPSSLTGPSNENGGMDTDKNLQNDQSSNFDPNSNPAIKPEARATMADHQQQNKSPRLSRKQLRQHRKEYQVQQQPEQLRSNRPGTSKWTPMTPRDPIIPPSAASGGIPDPTPSYLSLSQKPSVLLPYPRRLLVVLDLNGTLLFRPSRHRPKSFSSRPYATEFLHYCINTFHVAIWSSARRENVKSMIQTLLPEREVREKLVVEWSRDEFGLSKDDYWRRVQCYKRLGLIWMEPDVRRSHPLRDGGGEGGLVGGKYGGGGGRKEGIIAWSQLDTVLVDDSAEKARSEPYNLIQIPEFNGGEKPERDPRMLAMFGAGGGGGGGGGAGAGAGNGGDGVGPDGEGEEGKDESQPPREAPVLPQVHDYLNVLSQQSNVSSYMRDNPFKLDPTYSLFRDV</sequence>
<dbReference type="Proteomes" id="UP001201980">
    <property type="component" value="Unassembled WGS sequence"/>
</dbReference>
<evidence type="ECO:0000313" key="4">
    <source>
        <dbReference type="Proteomes" id="UP001201980"/>
    </source>
</evidence>
<proteinExistence type="predicted"/>
<keyword evidence="4" id="KW-1185">Reference proteome</keyword>
<dbReference type="InterPro" id="IPR050365">
    <property type="entry name" value="TIM50"/>
</dbReference>
<dbReference type="PROSITE" id="PS50969">
    <property type="entry name" value="FCP1"/>
    <property type="match status" value="1"/>
</dbReference>
<protein>
    <submittedName>
        <fullName evidence="3">Phosphoprotein phosphatase</fullName>
    </submittedName>
</protein>
<dbReference type="PANTHER" id="PTHR12210">
    <property type="entry name" value="DULLARD PROTEIN PHOSPHATASE"/>
    <property type="match status" value="1"/>
</dbReference>
<name>A0AAD5WSB3_9PEZI</name>
<feature type="compositionally biased region" description="Basic residues" evidence="1">
    <location>
        <begin position="263"/>
        <end position="273"/>
    </location>
</feature>
<feature type="compositionally biased region" description="Polar residues" evidence="1">
    <location>
        <begin position="229"/>
        <end position="242"/>
    </location>
</feature>
<dbReference type="SUPFAM" id="SSF56784">
    <property type="entry name" value="HAD-like"/>
    <property type="match status" value="1"/>
</dbReference>
<feature type="compositionally biased region" description="Low complexity" evidence="1">
    <location>
        <begin position="193"/>
        <end position="211"/>
    </location>
</feature>
<feature type="region of interest" description="Disordered" evidence="1">
    <location>
        <begin position="90"/>
        <end position="111"/>
    </location>
</feature>
<dbReference type="InterPro" id="IPR036412">
    <property type="entry name" value="HAD-like_sf"/>
</dbReference>
<evidence type="ECO:0000256" key="1">
    <source>
        <dbReference type="SAM" id="MobiDB-lite"/>
    </source>
</evidence>
<evidence type="ECO:0000259" key="2">
    <source>
        <dbReference type="PROSITE" id="PS50969"/>
    </source>
</evidence>